<dbReference type="OrthoDB" id="425534at2759"/>
<sequence>MPQSTIINIVLGLILAGADAGVIPMESGGLLKRQPQLSNEQLFDGISEATNLEWHPCSNKTLEVKYGCARLSVPLDYNKPENGLRAIIPIIKYTASKGVPYKGTVLVNPGGPGGLGTEWVYQHFKPEHQNATEISQTKISGRRIKRDVGSNSRNDTDTGNFAYGARVPQEQLYDAPGALKYFDKKNAACFETVGAYNQAGPHMSTAVVATDMLSIGKALAREKGTPEDKTLVNFYGASYGTVIDSVDAVRERFNNITRKMDIFATKFAENPEKATAFDDIVKGFKAKIFESLYNPLYHWPKMAEYLIGVERILAPSNPSDWNTTAISDLGVNHAAENPKSRKPLGEFPDSYVNVACTDGRDVRALKNVTVEDQRCES</sequence>
<evidence type="ECO:0000313" key="3">
    <source>
        <dbReference type="Proteomes" id="UP000015100"/>
    </source>
</evidence>
<dbReference type="AlphaFoldDB" id="S8BLX9"/>
<name>S8BLX9_DACHA</name>
<gene>
    <name evidence="2" type="ORF">H072_10271</name>
</gene>
<proteinExistence type="predicted"/>
<feature type="signal peptide" evidence="1">
    <location>
        <begin position="1"/>
        <end position="20"/>
    </location>
</feature>
<keyword evidence="1" id="KW-0732">Signal</keyword>
<reference evidence="3" key="2">
    <citation type="submission" date="2013-04" db="EMBL/GenBank/DDBJ databases">
        <title>Genomic mechanisms accounting for the adaptation to parasitism in nematode-trapping fungi.</title>
        <authorList>
            <person name="Ahren D.G."/>
        </authorList>
    </citation>
    <scope>NUCLEOTIDE SEQUENCE [LARGE SCALE GENOMIC DNA]</scope>
    <source>
        <strain evidence="3">CBS 200.50</strain>
    </source>
</reference>
<organism evidence="2 3">
    <name type="scientific">Dactylellina haptotyla (strain CBS 200.50)</name>
    <name type="common">Nematode-trapping fungus</name>
    <name type="synonym">Monacrosporium haptotylum</name>
    <dbReference type="NCBI Taxonomy" id="1284197"/>
    <lineage>
        <taxon>Eukaryota</taxon>
        <taxon>Fungi</taxon>
        <taxon>Dikarya</taxon>
        <taxon>Ascomycota</taxon>
        <taxon>Pezizomycotina</taxon>
        <taxon>Orbiliomycetes</taxon>
        <taxon>Orbiliales</taxon>
        <taxon>Orbiliaceae</taxon>
        <taxon>Dactylellina</taxon>
    </lineage>
</organism>
<reference evidence="2 3" key="1">
    <citation type="journal article" date="2013" name="PLoS Genet.">
        <title>Genomic mechanisms accounting for the adaptation to parasitism in nematode-trapping fungi.</title>
        <authorList>
            <person name="Meerupati T."/>
            <person name="Andersson K.M."/>
            <person name="Friman E."/>
            <person name="Kumar D."/>
            <person name="Tunlid A."/>
            <person name="Ahren D."/>
        </authorList>
    </citation>
    <scope>NUCLEOTIDE SEQUENCE [LARGE SCALE GENOMIC DNA]</scope>
    <source>
        <strain evidence="2 3">CBS 200.50</strain>
    </source>
</reference>
<dbReference type="HOGENOM" id="CLU_733659_0_0_1"/>
<evidence type="ECO:0000256" key="1">
    <source>
        <dbReference type="SAM" id="SignalP"/>
    </source>
</evidence>
<protein>
    <recommendedName>
        <fullName evidence="4">AB hydrolase-1 domain-containing protein</fullName>
    </recommendedName>
</protein>
<evidence type="ECO:0008006" key="4">
    <source>
        <dbReference type="Google" id="ProtNLM"/>
    </source>
</evidence>
<comment type="caution">
    <text evidence="2">The sequence shown here is derived from an EMBL/GenBank/DDBJ whole genome shotgun (WGS) entry which is preliminary data.</text>
</comment>
<feature type="chain" id="PRO_5004548463" description="AB hydrolase-1 domain-containing protein" evidence="1">
    <location>
        <begin position="21"/>
        <end position="377"/>
    </location>
</feature>
<dbReference type="EMBL" id="AQGS01000958">
    <property type="protein sequence ID" value="EPS36267.1"/>
    <property type="molecule type" value="Genomic_DNA"/>
</dbReference>
<evidence type="ECO:0000313" key="2">
    <source>
        <dbReference type="EMBL" id="EPS36267.1"/>
    </source>
</evidence>
<dbReference type="Proteomes" id="UP000015100">
    <property type="component" value="Unassembled WGS sequence"/>
</dbReference>
<keyword evidence="3" id="KW-1185">Reference proteome</keyword>
<accession>S8BLX9</accession>